<evidence type="ECO:0000313" key="6">
    <source>
        <dbReference type="EMBL" id="MBD1601007.1"/>
    </source>
</evidence>
<dbReference type="SUPFAM" id="SSF53850">
    <property type="entry name" value="Periplasmic binding protein-like II"/>
    <property type="match status" value="1"/>
</dbReference>
<dbReference type="InterPro" id="IPR001188">
    <property type="entry name" value="Sperm_putr-bd"/>
</dbReference>
<dbReference type="PANTHER" id="PTHR30222:SF17">
    <property type="entry name" value="SPERMIDINE_PUTRESCINE-BINDING PERIPLASMIC PROTEIN"/>
    <property type="match status" value="1"/>
</dbReference>
<keyword evidence="7" id="KW-1185">Reference proteome</keyword>
<sequence>MFLGSVALAAGLATSLGAAAATEIRVLNWRGYGTDEKFATEAFEQQTGIKVVHDYYTSDQEMRTKMVTNPGAYDIVNINTQFVPSIQAAGLLQKIDPSKIPNFASITPALQKHPDISVAGALYAVPWAWGINAYAYNTDKIKDDLTSVNALWDPKYKGRISMRDDSIYVIGLAALATGQDINTPADMPAIKAKLLELKDQIRSFWGSEDEWLKGMAAGTYDMGAIWSGGAARAVRRYKLPVKFVIPTEGAITWVDTLTIPATSKHADAAAQYINYMLSKAFYVKWDTEVGAAMSANQAAVDALPADAFNRAVMGTPEVTSRLRFMKPISDEQRAQYLELWQEVKTEFVQ</sequence>
<dbReference type="Gene3D" id="3.40.190.10">
    <property type="entry name" value="Periplasmic binding protein-like II"/>
    <property type="match status" value="2"/>
</dbReference>
<keyword evidence="2" id="KW-0813">Transport</keyword>
<name>A0ABR7Z6I5_9PSED</name>
<dbReference type="Proteomes" id="UP000805841">
    <property type="component" value="Unassembled WGS sequence"/>
</dbReference>
<evidence type="ECO:0000256" key="5">
    <source>
        <dbReference type="SAM" id="SignalP"/>
    </source>
</evidence>
<accession>A0ABR7Z6I5</accession>
<dbReference type="PRINTS" id="PR00909">
    <property type="entry name" value="SPERMDNBNDNG"/>
</dbReference>
<organism evidence="6 7">
    <name type="scientific">Pseudomonas typographi</name>
    <dbReference type="NCBI Taxonomy" id="2715964"/>
    <lineage>
        <taxon>Bacteria</taxon>
        <taxon>Pseudomonadati</taxon>
        <taxon>Pseudomonadota</taxon>
        <taxon>Gammaproteobacteria</taxon>
        <taxon>Pseudomonadales</taxon>
        <taxon>Pseudomonadaceae</taxon>
        <taxon>Pseudomonas</taxon>
    </lineage>
</organism>
<keyword evidence="4" id="KW-0574">Periplasm</keyword>
<dbReference type="EMBL" id="JAAOCA010000027">
    <property type="protein sequence ID" value="MBD1601007.1"/>
    <property type="molecule type" value="Genomic_DNA"/>
</dbReference>
<protein>
    <submittedName>
        <fullName evidence="6">Extracellular solute-binding protein</fullName>
    </submittedName>
</protein>
<dbReference type="InterPro" id="IPR006059">
    <property type="entry name" value="SBP"/>
</dbReference>
<dbReference type="PANTHER" id="PTHR30222">
    <property type="entry name" value="SPERMIDINE/PUTRESCINE-BINDING PERIPLASMIC PROTEIN"/>
    <property type="match status" value="1"/>
</dbReference>
<evidence type="ECO:0000256" key="2">
    <source>
        <dbReference type="ARBA" id="ARBA00022448"/>
    </source>
</evidence>
<evidence type="ECO:0000256" key="1">
    <source>
        <dbReference type="ARBA" id="ARBA00004418"/>
    </source>
</evidence>
<reference evidence="6 7" key="1">
    <citation type="journal article" date="2020" name="Insects">
        <title>Bacteria Belonging to Pseudomonas typographi sp. nov. from the Bark Beetle Ips typographus Have Genomic Potential to Aid in the Host Ecology.</title>
        <authorList>
            <person name="Peral-Aranega E."/>
            <person name="Saati-Santamaria Z."/>
            <person name="Kolarik M."/>
            <person name="Rivas R."/>
            <person name="Garcia-Fraile P."/>
        </authorList>
    </citation>
    <scope>NUCLEOTIDE SEQUENCE [LARGE SCALE GENOMIC DNA]</scope>
    <source>
        <strain evidence="6 7">CA3A</strain>
    </source>
</reference>
<dbReference type="Pfam" id="PF13416">
    <property type="entry name" value="SBP_bac_8"/>
    <property type="match status" value="1"/>
</dbReference>
<comment type="subcellular location">
    <subcellularLocation>
        <location evidence="1">Periplasm</location>
    </subcellularLocation>
</comment>
<evidence type="ECO:0000313" key="7">
    <source>
        <dbReference type="Proteomes" id="UP000805841"/>
    </source>
</evidence>
<gene>
    <name evidence="6" type="ORF">HAQ05_20200</name>
</gene>
<evidence type="ECO:0000256" key="3">
    <source>
        <dbReference type="ARBA" id="ARBA00022729"/>
    </source>
</evidence>
<proteinExistence type="predicted"/>
<comment type="caution">
    <text evidence="6">The sequence shown here is derived from an EMBL/GenBank/DDBJ whole genome shotgun (WGS) entry which is preliminary data.</text>
</comment>
<evidence type="ECO:0000256" key="4">
    <source>
        <dbReference type="ARBA" id="ARBA00022764"/>
    </source>
</evidence>
<feature type="chain" id="PRO_5046068959" evidence="5">
    <location>
        <begin position="21"/>
        <end position="349"/>
    </location>
</feature>
<feature type="signal peptide" evidence="5">
    <location>
        <begin position="1"/>
        <end position="20"/>
    </location>
</feature>
<keyword evidence="3 5" id="KW-0732">Signal</keyword>